<proteinExistence type="inferred from homology"/>
<dbReference type="SUPFAM" id="SSF56784">
    <property type="entry name" value="HAD-like"/>
    <property type="match status" value="1"/>
</dbReference>
<keyword evidence="5 7" id="KW-0119">Carbohydrate metabolism</keyword>
<dbReference type="InterPro" id="IPR006549">
    <property type="entry name" value="HAD-SF_hydro_IIIA"/>
</dbReference>
<dbReference type="EC" id="3.1.3.-" evidence="7"/>
<dbReference type="InterPro" id="IPR023214">
    <property type="entry name" value="HAD_sf"/>
</dbReference>
<evidence type="ECO:0000256" key="6">
    <source>
        <dbReference type="ARBA" id="ARBA00031828"/>
    </source>
</evidence>
<gene>
    <name evidence="8" type="ORF">OJ962_17925</name>
</gene>
<evidence type="ECO:0000313" key="8">
    <source>
        <dbReference type="EMBL" id="MDA0139387.1"/>
    </source>
</evidence>
<dbReference type="InterPro" id="IPR004446">
    <property type="entry name" value="Heptose_bisP_phosphatase"/>
</dbReference>
<dbReference type="PIRSF" id="PIRSF004682">
    <property type="entry name" value="GmhB"/>
    <property type="match status" value="1"/>
</dbReference>
<dbReference type="InterPro" id="IPR036412">
    <property type="entry name" value="HAD-like_sf"/>
</dbReference>
<evidence type="ECO:0000256" key="7">
    <source>
        <dbReference type="PIRNR" id="PIRNR004682"/>
    </source>
</evidence>
<dbReference type="InterPro" id="IPR006543">
    <property type="entry name" value="Histidinol-phos"/>
</dbReference>
<keyword evidence="2 7" id="KW-0963">Cytoplasm</keyword>
<reference evidence="8" key="1">
    <citation type="submission" date="2022-10" db="EMBL/GenBank/DDBJ databases">
        <title>The WGS of Solirubrobacter sp. CPCC 204708.</title>
        <authorList>
            <person name="Jiang Z."/>
        </authorList>
    </citation>
    <scope>NUCLEOTIDE SEQUENCE</scope>
    <source>
        <strain evidence="8">CPCC 204708</strain>
    </source>
</reference>
<comment type="caution">
    <text evidence="8">The sequence shown here is derived from an EMBL/GenBank/DDBJ whole genome shotgun (WGS) entry which is preliminary data.</text>
</comment>
<protein>
    <recommendedName>
        <fullName evidence="6 7">D,D-heptose 1,7-bisphosphate phosphatase</fullName>
        <ecNumber evidence="7">3.1.3.-</ecNumber>
    </recommendedName>
</protein>
<dbReference type="GO" id="GO:0016787">
    <property type="term" value="F:hydrolase activity"/>
    <property type="evidence" value="ECO:0007669"/>
    <property type="project" value="UniProtKB-KW"/>
</dbReference>
<keyword evidence="3" id="KW-0479">Metal-binding</keyword>
<comment type="similarity">
    <text evidence="7">Belongs to the gmhB family.</text>
</comment>
<organism evidence="8 9">
    <name type="scientific">Solirubrobacter deserti</name>
    <dbReference type="NCBI Taxonomy" id="2282478"/>
    <lineage>
        <taxon>Bacteria</taxon>
        <taxon>Bacillati</taxon>
        <taxon>Actinomycetota</taxon>
        <taxon>Thermoleophilia</taxon>
        <taxon>Solirubrobacterales</taxon>
        <taxon>Solirubrobacteraceae</taxon>
        <taxon>Solirubrobacter</taxon>
    </lineage>
</organism>
<accession>A0ABT4RLF7</accession>
<evidence type="ECO:0000256" key="4">
    <source>
        <dbReference type="ARBA" id="ARBA00022801"/>
    </source>
</evidence>
<dbReference type="NCBIfam" id="TIGR01656">
    <property type="entry name" value="Histidinol-ppas"/>
    <property type="match status" value="1"/>
</dbReference>
<evidence type="ECO:0000256" key="1">
    <source>
        <dbReference type="ARBA" id="ARBA00004496"/>
    </source>
</evidence>
<dbReference type="PANTHER" id="PTHR42891:SF1">
    <property type="entry name" value="D-GLYCERO-BETA-D-MANNO-HEPTOSE-1,7-BISPHOSPHATE 7-PHOSPHATASE"/>
    <property type="match status" value="1"/>
</dbReference>
<dbReference type="RefSeq" id="WP_202958062.1">
    <property type="nucleotide sequence ID" value="NZ_JAPCID010000025.1"/>
</dbReference>
<sequence>MKPLPLPSAVLLDRDGTINVKAPEGEYVTAPAGLRLIAGAAGAIRAFNRAGVPVAVVTNQRGIARGLMSEQDLEAVHARLEQLLEQEGAFVDAIFHCPHEKGTCACRKPGTELLERARRRFGLATLADAVMIGDADSDVLAGHAAGARTVLLRAPAAPRPVEADEVAVTLAEAAERLLARHFA</sequence>
<dbReference type="EMBL" id="JAPCID010000025">
    <property type="protein sequence ID" value="MDA0139387.1"/>
    <property type="molecule type" value="Genomic_DNA"/>
</dbReference>
<keyword evidence="4 7" id="KW-0378">Hydrolase</keyword>
<comment type="subcellular location">
    <subcellularLocation>
        <location evidence="1 7">Cytoplasm</location>
    </subcellularLocation>
</comment>
<dbReference type="Gene3D" id="3.40.50.1000">
    <property type="entry name" value="HAD superfamily/HAD-like"/>
    <property type="match status" value="1"/>
</dbReference>
<evidence type="ECO:0000256" key="3">
    <source>
        <dbReference type="ARBA" id="ARBA00022723"/>
    </source>
</evidence>
<evidence type="ECO:0000256" key="2">
    <source>
        <dbReference type="ARBA" id="ARBA00022490"/>
    </source>
</evidence>
<evidence type="ECO:0000256" key="5">
    <source>
        <dbReference type="ARBA" id="ARBA00023277"/>
    </source>
</evidence>
<evidence type="ECO:0000313" key="9">
    <source>
        <dbReference type="Proteomes" id="UP001147700"/>
    </source>
</evidence>
<dbReference type="NCBIfam" id="TIGR01662">
    <property type="entry name" value="HAD-SF-IIIA"/>
    <property type="match status" value="1"/>
</dbReference>
<dbReference type="Proteomes" id="UP001147700">
    <property type="component" value="Unassembled WGS sequence"/>
</dbReference>
<dbReference type="Pfam" id="PF13242">
    <property type="entry name" value="Hydrolase_like"/>
    <property type="match status" value="1"/>
</dbReference>
<dbReference type="PANTHER" id="PTHR42891">
    <property type="entry name" value="D-GLYCERO-BETA-D-MANNO-HEPTOSE-1,7-BISPHOSPHATE 7-PHOSPHATASE"/>
    <property type="match status" value="1"/>
</dbReference>
<name>A0ABT4RLF7_9ACTN</name>
<keyword evidence="9" id="KW-1185">Reference proteome</keyword>